<evidence type="ECO:0000259" key="8">
    <source>
        <dbReference type="Pfam" id="PF02096"/>
    </source>
</evidence>
<dbReference type="Pfam" id="PF02096">
    <property type="entry name" value="60KD_IMP"/>
    <property type="match status" value="1"/>
</dbReference>
<comment type="similarity">
    <text evidence="2 6">Belongs to the OXA1/ALB3/YidC family.</text>
</comment>
<evidence type="ECO:0000313" key="9">
    <source>
        <dbReference type="EMBL" id="PCH43191.1"/>
    </source>
</evidence>
<keyword evidence="3 6" id="KW-0812">Transmembrane</keyword>
<evidence type="ECO:0000256" key="5">
    <source>
        <dbReference type="ARBA" id="ARBA00023136"/>
    </source>
</evidence>
<dbReference type="PANTHER" id="PTHR12428">
    <property type="entry name" value="OXA1"/>
    <property type="match status" value="1"/>
</dbReference>
<evidence type="ECO:0000256" key="6">
    <source>
        <dbReference type="RuleBase" id="RU003945"/>
    </source>
</evidence>
<evidence type="ECO:0000256" key="2">
    <source>
        <dbReference type="ARBA" id="ARBA00009877"/>
    </source>
</evidence>
<evidence type="ECO:0000256" key="3">
    <source>
        <dbReference type="ARBA" id="ARBA00022692"/>
    </source>
</evidence>
<dbReference type="AlphaFoldDB" id="A0A2H3JMS8"/>
<feature type="transmembrane region" description="Helical" evidence="7">
    <location>
        <begin position="47"/>
        <end position="70"/>
    </location>
</feature>
<dbReference type="PANTHER" id="PTHR12428:SF65">
    <property type="entry name" value="CYTOCHROME C OXIDASE ASSEMBLY PROTEIN COX18, MITOCHONDRIAL"/>
    <property type="match status" value="1"/>
</dbReference>
<proteinExistence type="inferred from homology"/>
<keyword evidence="5 7" id="KW-0472">Membrane</keyword>
<evidence type="ECO:0000313" key="10">
    <source>
        <dbReference type="Proteomes" id="UP000218811"/>
    </source>
</evidence>
<dbReference type="OrthoDB" id="2148490at2759"/>
<dbReference type="CDD" id="cd20069">
    <property type="entry name" value="5TM_Oxa1-like"/>
    <property type="match status" value="1"/>
</dbReference>
<dbReference type="Proteomes" id="UP000218811">
    <property type="component" value="Unassembled WGS sequence"/>
</dbReference>
<dbReference type="STRING" id="742152.A0A2H3JMS8"/>
<dbReference type="GO" id="GO:0005743">
    <property type="term" value="C:mitochondrial inner membrane"/>
    <property type="evidence" value="ECO:0007669"/>
    <property type="project" value="TreeGrafter"/>
</dbReference>
<keyword evidence="4 7" id="KW-1133">Transmembrane helix</keyword>
<reference evidence="9 10" key="1">
    <citation type="journal article" date="2012" name="Science">
        <title>The Paleozoic origin of enzymatic lignin decomposition reconstructed from 31 fungal genomes.</title>
        <authorList>
            <person name="Floudas D."/>
            <person name="Binder M."/>
            <person name="Riley R."/>
            <person name="Barry K."/>
            <person name="Blanchette R.A."/>
            <person name="Henrissat B."/>
            <person name="Martinez A.T."/>
            <person name="Otillar R."/>
            <person name="Spatafora J.W."/>
            <person name="Yadav J.S."/>
            <person name="Aerts A."/>
            <person name="Benoit I."/>
            <person name="Boyd A."/>
            <person name="Carlson A."/>
            <person name="Copeland A."/>
            <person name="Coutinho P.M."/>
            <person name="de Vries R.P."/>
            <person name="Ferreira P."/>
            <person name="Findley K."/>
            <person name="Foster B."/>
            <person name="Gaskell J."/>
            <person name="Glotzer D."/>
            <person name="Gorecki P."/>
            <person name="Heitman J."/>
            <person name="Hesse C."/>
            <person name="Hori C."/>
            <person name="Igarashi K."/>
            <person name="Jurgens J.A."/>
            <person name="Kallen N."/>
            <person name="Kersten P."/>
            <person name="Kohler A."/>
            <person name="Kuees U."/>
            <person name="Kumar T.K.A."/>
            <person name="Kuo A."/>
            <person name="LaButti K."/>
            <person name="Larrondo L.F."/>
            <person name="Lindquist E."/>
            <person name="Ling A."/>
            <person name="Lombard V."/>
            <person name="Lucas S."/>
            <person name="Lundell T."/>
            <person name="Martin R."/>
            <person name="McLaughlin D.J."/>
            <person name="Morgenstern I."/>
            <person name="Morin E."/>
            <person name="Murat C."/>
            <person name="Nagy L.G."/>
            <person name="Nolan M."/>
            <person name="Ohm R.A."/>
            <person name="Patyshakuliyeva A."/>
            <person name="Rokas A."/>
            <person name="Ruiz-Duenas F.J."/>
            <person name="Sabat G."/>
            <person name="Salamov A."/>
            <person name="Samejima M."/>
            <person name="Schmutz J."/>
            <person name="Slot J.C."/>
            <person name="St John F."/>
            <person name="Stenlid J."/>
            <person name="Sun H."/>
            <person name="Sun S."/>
            <person name="Syed K."/>
            <person name="Tsang A."/>
            <person name="Wiebenga A."/>
            <person name="Young D."/>
            <person name="Pisabarro A."/>
            <person name="Eastwood D.C."/>
            <person name="Martin F."/>
            <person name="Cullen D."/>
            <person name="Grigoriev I.V."/>
            <person name="Hibbett D.S."/>
        </authorList>
    </citation>
    <scope>NUCLEOTIDE SEQUENCE [LARGE SCALE GENOMIC DNA]</scope>
    <source>
        <strain evidence="9 10">MD-104</strain>
    </source>
</reference>
<dbReference type="OMA" id="WWGSIAV"/>
<feature type="domain" description="Membrane insertase YidC/Oxa/ALB C-terminal" evidence="8">
    <location>
        <begin position="1"/>
        <end position="171"/>
    </location>
</feature>
<dbReference type="EMBL" id="KB468135">
    <property type="protein sequence ID" value="PCH43191.1"/>
    <property type="molecule type" value="Genomic_DNA"/>
</dbReference>
<dbReference type="InterPro" id="IPR001708">
    <property type="entry name" value="YidC/ALB3/OXA1/COX18"/>
</dbReference>
<gene>
    <name evidence="9" type="ORF">WOLCODRAFT_74732</name>
</gene>
<evidence type="ECO:0000256" key="4">
    <source>
        <dbReference type="ARBA" id="ARBA00022989"/>
    </source>
</evidence>
<evidence type="ECO:0000256" key="1">
    <source>
        <dbReference type="ARBA" id="ARBA00004141"/>
    </source>
</evidence>
<evidence type="ECO:0000256" key="7">
    <source>
        <dbReference type="SAM" id="Phobius"/>
    </source>
</evidence>
<protein>
    <recommendedName>
        <fullName evidence="8">Membrane insertase YidC/Oxa/ALB C-terminal domain-containing protein</fullName>
    </recommendedName>
</protein>
<keyword evidence="10" id="KW-1185">Reference proteome</keyword>
<sequence>MRATAKLAPFQDDLAALRQRMQAAQASKDMLTMQSAMMKQRVLYEKADVNMATMAIAPLIQLPVTLGMFFGVKKMCDLPVEQLKWSGLSFLPDLTVADPTCTLPIISAVMMNVQLSLAMRDMVAAPHMAHVMNLFRVMSVVSIPLMWNLPSGVMVYVITSIVSIAAQTVLLRQPAVRRALNIPILSKQFEGKPATFRESIAYARKWWEDKKAEQEALIRAKKRGN</sequence>
<feature type="transmembrane region" description="Helical" evidence="7">
    <location>
        <begin position="153"/>
        <end position="171"/>
    </location>
</feature>
<name>A0A2H3JMS8_WOLCO</name>
<dbReference type="GO" id="GO:0032979">
    <property type="term" value="P:protein insertion into mitochondrial inner membrane from matrix"/>
    <property type="evidence" value="ECO:0007669"/>
    <property type="project" value="TreeGrafter"/>
</dbReference>
<organism evidence="9 10">
    <name type="scientific">Wolfiporia cocos (strain MD-104)</name>
    <name type="common">Brown rot fungus</name>
    <dbReference type="NCBI Taxonomy" id="742152"/>
    <lineage>
        <taxon>Eukaryota</taxon>
        <taxon>Fungi</taxon>
        <taxon>Dikarya</taxon>
        <taxon>Basidiomycota</taxon>
        <taxon>Agaricomycotina</taxon>
        <taxon>Agaricomycetes</taxon>
        <taxon>Polyporales</taxon>
        <taxon>Phaeolaceae</taxon>
        <taxon>Wolfiporia</taxon>
    </lineage>
</organism>
<dbReference type="GO" id="GO:0032977">
    <property type="term" value="F:membrane insertase activity"/>
    <property type="evidence" value="ECO:0007669"/>
    <property type="project" value="InterPro"/>
</dbReference>
<accession>A0A2H3JMS8</accession>
<dbReference type="InterPro" id="IPR028055">
    <property type="entry name" value="YidC/Oxa/ALB_C"/>
</dbReference>
<comment type="subcellular location">
    <subcellularLocation>
        <location evidence="1 6">Membrane</location>
        <topology evidence="1 6">Multi-pass membrane protein</topology>
    </subcellularLocation>
</comment>